<name>Q24856_ENTHI</name>
<keyword evidence="1" id="KW-0472">Membrane</keyword>
<feature type="non-terminal residue" evidence="2">
    <location>
        <position position="1"/>
    </location>
</feature>
<accession>Q24856</accession>
<protein>
    <submittedName>
        <fullName evidence="2">HLY5mc2 protein</fullName>
    </submittedName>
</protein>
<organism evidence="2">
    <name type="scientific">Entamoeba histolytica</name>
    <dbReference type="NCBI Taxonomy" id="5759"/>
    <lineage>
        <taxon>Eukaryota</taxon>
        <taxon>Amoebozoa</taxon>
        <taxon>Evosea</taxon>
        <taxon>Archamoebae</taxon>
        <taxon>Mastigamoebida</taxon>
        <taxon>Entamoebidae</taxon>
        <taxon>Entamoeba</taxon>
    </lineage>
</organism>
<keyword evidence="1" id="KW-0812">Transmembrane</keyword>
<reference evidence="2" key="1">
    <citation type="journal article" date="1994" name="Science">
        <title>Coding of hemolysins within the ribosomal RNA repeat on a plasmid in Entamoeba histolytica.</title>
        <authorList>
            <person name="Jansson A."/>
            <person name="Gillin F."/>
            <person name="Kagardt U."/>
            <person name="Hagblom P."/>
        </authorList>
    </citation>
    <scope>NUCLEOTIDE SEQUENCE</scope>
    <source>
        <strain evidence="2">HM1</strain>
    </source>
</reference>
<sequence length="30" mass="3606">LLLIISYIINFNIILLNILLIYLIFSHLYL</sequence>
<dbReference type="EMBL" id="Z29969">
    <property type="protein sequence ID" value="CAA82859.1"/>
    <property type="molecule type" value="Genomic_DNA"/>
</dbReference>
<feature type="transmembrane region" description="Helical" evidence="1">
    <location>
        <begin position="7"/>
        <end position="29"/>
    </location>
</feature>
<dbReference type="AlphaFoldDB" id="Q24856"/>
<proteinExistence type="predicted"/>
<keyword evidence="1" id="KW-1133">Transmembrane helix</keyword>
<evidence type="ECO:0000256" key="1">
    <source>
        <dbReference type="SAM" id="Phobius"/>
    </source>
</evidence>
<gene>
    <name evidence="2" type="primary">HLY5mc2</name>
</gene>
<evidence type="ECO:0000313" key="2">
    <source>
        <dbReference type="EMBL" id="CAA82859.1"/>
    </source>
</evidence>